<dbReference type="EMBL" id="MT143658">
    <property type="protein sequence ID" value="QJA99606.1"/>
    <property type="molecule type" value="Genomic_DNA"/>
</dbReference>
<sequence length="191" mass="22231">MTVEVYDMTKAIREAARAIALERVKLCETWDRKNYFDTYSDLERNWQGCIAEVYLRQIYPMFELGQPLVVEGGQIAECDYIYRDKGIELKCNRFQKKKMWNYFLKNVGEHSYKGYTAEILICTGIDGPPPTASTFWIFGWISMGDVEKCDIWKPGPDSNVRSPAYAIPRDQLKPLSELFYGGDFRLSQFLK</sequence>
<name>A0A6M3LW75_9ZZZZ</name>
<evidence type="ECO:0000313" key="1">
    <source>
        <dbReference type="EMBL" id="QJA99606.1"/>
    </source>
</evidence>
<dbReference type="AlphaFoldDB" id="A0A6M3LW75"/>
<organism evidence="1">
    <name type="scientific">viral metagenome</name>
    <dbReference type="NCBI Taxonomy" id="1070528"/>
    <lineage>
        <taxon>unclassified sequences</taxon>
        <taxon>metagenomes</taxon>
        <taxon>organismal metagenomes</taxon>
    </lineage>
</organism>
<proteinExistence type="predicted"/>
<reference evidence="1" key="1">
    <citation type="submission" date="2020-03" db="EMBL/GenBank/DDBJ databases">
        <title>The deep terrestrial virosphere.</title>
        <authorList>
            <person name="Holmfeldt K."/>
            <person name="Nilsson E."/>
            <person name="Simone D."/>
            <person name="Lopez-Fernandez M."/>
            <person name="Wu X."/>
            <person name="de Brujin I."/>
            <person name="Lundin D."/>
            <person name="Andersson A."/>
            <person name="Bertilsson S."/>
            <person name="Dopson M."/>
        </authorList>
    </citation>
    <scope>NUCLEOTIDE SEQUENCE</scope>
    <source>
        <strain evidence="1">MM171A00961</strain>
    </source>
</reference>
<protein>
    <submittedName>
        <fullName evidence="1">Uncharacterized protein</fullName>
    </submittedName>
</protein>
<gene>
    <name evidence="1" type="ORF">MM171A00961_0016</name>
</gene>
<accession>A0A6M3LW75</accession>